<evidence type="ECO:0000313" key="1">
    <source>
        <dbReference type="EMBL" id="CCQ43830.1"/>
    </source>
</evidence>
<dbReference type="ChiTaRS" id="RAB3C">
    <property type="organism name" value="human"/>
</dbReference>
<protein>
    <submittedName>
        <fullName evidence="1">Alternative protein RAB3C</fullName>
    </submittedName>
</protein>
<dbReference type="EMBL" id="HF584333">
    <property type="protein sequence ID" value="CCQ43830.1"/>
    <property type="molecule type" value="Genomic_DNA"/>
</dbReference>
<organism evidence="1">
    <name type="scientific">Homo sapiens</name>
    <name type="common">Human</name>
    <dbReference type="NCBI Taxonomy" id="9606"/>
    <lineage>
        <taxon>Eukaryota</taxon>
        <taxon>Metazoa</taxon>
        <taxon>Chordata</taxon>
        <taxon>Craniata</taxon>
        <taxon>Vertebrata</taxon>
        <taxon>Euteleostomi</taxon>
        <taxon>Mammalia</taxon>
        <taxon>Eutheria</taxon>
        <taxon>Euarchontoglires</taxon>
        <taxon>Primates</taxon>
        <taxon>Haplorrhini</taxon>
        <taxon>Catarrhini</taxon>
        <taxon>Hominidae</taxon>
        <taxon>Homo</taxon>
    </lineage>
</organism>
<sequence>MTLQMKNPSMQYKIGQLKSKHTLGTMPKLFWLGTSVTWKTSGSSQLSEVNI</sequence>
<gene>
    <name evidence="1" type="primary">RAB3C</name>
</gene>
<proteinExistence type="predicted"/>
<accession>L8E952</accession>
<name>L8E952_HUMAN</name>
<dbReference type="AlphaFoldDB" id="L8E952"/>
<reference evidence="1" key="1">
    <citation type="journal article" date="2013" name="PLoS ONE">
        <title>Direct detection of alternative open reading frames translation products in human significantly expands the proteome.</title>
        <authorList>
            <person name="Vanderperre B."/>
            <person name="Lucier J.-F."/>
            <person name="Motard J."/>
            <person name="Tremblay G."/>
            <person name="Vanderperre S."/>
            <person name="Wisztorski M."/>
            <person name="Salzet M."/>
            <person name="Boisvert F.-M."/>
            <person name="Roucou X."/>
        </authorList>
    </citation>
    <scope>NUCLEOTIDE SEQUENCE</scope>
</reference>
<dbReference type="OrthoDB" id="9989112at2759"/>